<accession>A0A2P6THM2</accession>
<name>A0A2P6THM2_CHLSO</name>
<dbReference type="AlphaFoldDB" id="A0A2P6THM2"/>
<dbReference type="EMBL" id="LHPG02000015">
    <property type="protein sequence ID" value="PRW33777.1"/>
    <property type="molecule type" value="Genomic_DNA"/>
</dbReference>
<evidence type="ECO:0000313" key="1">
    <source>
        <dbReference type="EMBL" id="PRW33777.1"/>
    </source>
</evidence>
<dbReference type="Proteomes" id="UP000239899">
    <property type="component" value="Unassembled WGS sequence"/>
</dbReference>
<organism evidence="1 2">
    <name type="scientific">Chlorella sorokiniana</name>
    <name type="common">Freshwater green alga</name>
    <dbReference type="NCBI Taxonomy" id="3076"/>
    <lineage>
        <taxon>Eukaryota</taxon>
        <taxon>Viridiplantae</taxon>
        <taxon>Chlorophyta</taxon>
        <taxon>core chlorophytes</taxon>
        <taxon>Trebouxiophyceae</taxon>
        <taxon>Chlorellales</taxon>
        <taxon>Chlorellaceae</taxon>
        <taxon>Chlorella clade</taxon>
        <taxon>Chlorella</taxon>
    </lineage>
</organism>
<evidence type="ECO:0000313" key="2">
    <source>
        <dbReference type="Proteomes" id="UP000239899"/>
    </source>
</evidence>
<protein>
    <submittedName>
        <fullName evidence="1">Uncharacterized protein</fullName>
    </submittedName>
</protein>
<sequence length="96" mass="9305">MAAISSEARLIARYFGAVPRAVGRAGKSTNSGAMAAAAEAAPAAASLGRAAHAAVESAGGAALAPRPVSMATYAAPLAPVPRAGHNPFLSFATSAM</sequence>
<gene>
    <name evidence="1" type="ORF">C2E21_7437</name>
</gene>
<comment type="caution">
    <text evidence="1">The sequence shown here is derived from an EMBL/GenBank/DDBJ whole genome shotgun (WGS) entry which is preliminary data.</text>
</comment>
<keyword evidence="2" id="KW-1185">Reference proteome</keyword>
<proteinExistence type="predicted"/>
<reference evidence="1 2" key="1">
    <citation type="journal article" date="2018" name="Plant J.">
        <title>Genome sequences of Chlorella sorokiniana UTEX 1602 and Micractinium conductrix SAG 241.80: implications to maltose excretion by a green alga.</title>
        <authorList>
            <person name="Arriola M.B."/>
            <person name="Velmurugan N."/>
            <person name="Zhang Y."/>
            <person name="Plunkett M.H."/>
            <person name="Hondzo H."/>
            <person name="Barney B.M."/>
        </authorList>
    </citation>
    <scope>NUCLEOTIDE SEQUENCE [LARGE SCALE GENOMIC DNA]</scope>
    <source>
        <strain evidence="2">UTEX 1602</strain>
    </source>
</reference>